<name>A0A1B7MQD1_9AGAM</name>
<protein>
    <submittedName>
        <fullName evidence="1">Uncharacterized protein</fullName>
    </submittedName>
</protein>
<keyword evidence="2" id="KW-1185">Reference proteome</keyword>
<evidence type="ECO:0000313" key="2">
    <source>
        <dbReference type="Proteomes" id="UP000092154"/>
    </source>
</evidence>
<dbReference type="InParanoid" id="A0A1B7MQD1"/>
<dbReference type="STRING" id="1314800.A0A1B7MQD1"/>
<proteinExistence type="predicted"/>
<accession>A0A1B7MQD1</accession>
<sequence length="88" mass="9893">MGEFTVPTLSSLNPDIHVKPAYTYVERDCNNLKMRIFYLPRTRMSREGEDASFAKQNGPSNSEAEAAIMHRKQPPAGSAIFVYCHKSS</sequence>
<dbReference type="Proteomes" id="UP000092154">
    <property type="component" value="Unassembled WGS sequence"/>
</dbReference>
<reference evidence="1 2" key="1">
    <citation type="submission" date="2016-06" db="EMBL/GenBank/DDBJ databases">
        <title>Comparative genomics of the ectomycorrhizal sister species Rhizopogon vinicolor and Rhizopogon vesiculosus (Basidiomycota: Boletales) reveals a divergence of the mating type B locus.</title>
        <authorList>
            <consortium name="DOE Joint Genome Institute"/>
            <person name="Mujic A.B."/>
            <person name="Kuo A."/>
            <person name="Tritt A."/>
            <person name="Lipzen A."/>
            <person name="Chen C."/>
            <person name="Johnson J."/>
            <person name="Sharma A."/>
            <person name="Barry K."/>
            <person name="Grigoriev I.V."/>
            <person name="Spatafora J.W."/>
        </authorList>
    </citation>
    <scope>NUCLEOTIDE SEQUENCE [LARGE SCALE GENOMIC DNA]</scope>
    <source>
        <strain evidence="1 2">AM-OR11-026</strain>
    </source>
</reference>
<dbReference type="OrthoDB" id="2664079at2759"/>
<dbReference type="AlphaFoldDB" id="A0A1B7MQD1"/>
<organism evidence="1 2">
    <name type="scientific">Rhizopogon vinicolor AM-OR11-026</name>
    <dbReference type="NCBI Taxonomy" id="1314800"/>
    <lineage>
        <taxon>Eukaryota</taxon>
        <taxon>Fungi</taxon>
        <taxon>Dikarya</taxon>
        <taxon>Basidiomycota</taxon>
        <taxon>Agaricomycotina</taxon>
        <taxon>Agaricomycetes</taxon>
        <taxon>Agaricomycetidae</taxon>
        <taxon>Boletales</taxon>
        <taxon>Suillineae</taxon>
        <taxon>Rhizopogonaceae</taxon>
        <taxon>Rhizopogon</taxon>
    </lineage>
</organism>
<gene>
    <name evidence="1" type="ORF">K503DRAFT_746848</name>
</gene>
<dbReference type="EMBL" id="KV448566">
    <property type="protein sequence ID" value="OAX34798.1"/>
    <property type="molecule type" value="Genomic_DNA"/>
</dbReference>
<evidence type="ECO:0000313" key="1">
    <source>
        <dbReference type="EMBL" id="OAX34798.1"/>
    </source>
</evidence>